<evidence type="ECO:0000256" key="2">
    <source>
        <dbReference type="ARBA" id="ARBA00022448"/>
    </source>
</evidence>
<dbReference type="PANTHER" id="PTHR11003:SF307">
    <property type="entry name" value="POTASSIUM CHANNEL DOMAIN-CONTAINING PROTEIN"/>
    <property type="match status" value="1"/>
</dbReference>
<dbReference type="AlphaFoldDB" id="A0A5S6QZX6"/>
<keyword evidence="7 8" id="KW-0407">Ion channel</keyword>
<feature type="transmembrane region" description="Helical" evidence="10">
    <location>
        <begin position="375"/>
        <end position="395"/>
    </location>
</feature>
<evidence type="ECO:0000256" key="6">
    <source>
        <dbReference type="ARBA" id="ARBA00023136"/>
    </source>
</evidence>
<dbReference type="Pfam" id="PF07885">
    <property type="entry name" value="Ion_trans_2"/>
    <property type="match status" value="2"/>
</dbReference>
<keyword evidence="6 10" id="KW-0472">Membrane</keyword>
<dbReference type="InterPro" id="IPR013099">
    <property type="entry name" value="K_chnl_dom"/>
</dbReference>
<dbReference type="InterPro" id="IPR003280">
    <property type="entry name" value="2pore_dom_K_chnl"/>
</dbReference>
<dbReference type="SUPFAM" id="SSF81324">
    <property type="entry name" value="Voltage-gated potassium channels"/>
    <property type="match status" value="2"/>
</dbReference>
<evidence type="ECO:0000256" key="8">
    <source>
        <dbReference type="RuleBase" id="RU003857"/>
    </source>
</evidence>
<evidence type="ECO:0000259" key="11">
    <source>
        <dbReference type="Pfam" id="PF07885"/>
    </source>
</evidence>
<feature type="domain" description="Potassium channel" evidence="11">
    <location>
        <begin position="176"/>
        <end position="240"/>
    </location>
</feature>
<name>A0A5S6QZX6_TRIMR</name>
<evidence type="ECO:0000256" key="9">
    <source>
        <dbReference type="SAM" id="MobiDB-lite"/>
    </source>
</evidence>
<feature type="transmembrane region" description="Helical" evidence="10">
    <location>
        <begin position="193"/>
        <end position="211"/>
    </location>
</feature>
<feature type="transmembrane region" description="Helical" evidence="10">
    <location>
        <begin position="218"/>
        <end position="235"/>
    </location>
</feature>
<organism evidence="12 13">
    <name type="scientific">Trichuris muris</name>
    <name type="common">Mouse whipworm</name>
    <dbReference type="NCBI Taxonomy" id="70415"/>
    <lineage>
        <taxon>Eukaryota</taxon>
        <taxon>Metazoa</taxon>
        <taxon>Ecdysozoa</taxon>
        <taxon>Nematoda</taxon>
        <taxon>Enoplea</taxon>
        <taxon>Dorylaimia</taxon>
        <taxon>Trichinellida</taxon>
        <taxon>Trichuridae</taxon>
        <taxon>Trichuris</taxon>
    </lineage>
</organism>
<dbReference type="GO" id="GO:0022841">
    <property type="term" value="F:potassium ion leak channel activity"/>
    <property type="evidence" value="ECO:0007669"/>
    <property type="project" value="TreeGrafter"/>
</dbReference>
<dbReference type="Proteomes" id="UP000046395">
    <property type="component" value="Unassembled WGS sequence"/>
</dbReference>
<evidence type="ECO:0000256" key="3">
    <source>
        <dbReference type="ARBA" id="ARBA00022692"/>
    </source>
</evidence>
<dbReference type="GO" id="GO:0005886">
    <property type="term" value="C:plasma membrane"/>
    <property type="evidence" value="ECO:0007669"/>
    <property type="project" value="TreeGrafter"/>
</dbReference>
<evidence type="ECO:0000256" key="5">
    <source>
        <dbReference type="ARBA" id="ARBA00023065"/>
    </source>
</evidence>
<feature type="transmembrane region" description="Helical" evidence="10">
    <location>
        <begin position="241"/>
        <end position="266"/>
    </location>
</feature>
<comment type="similarity">
    <text evidence="8">Belongs to the two pore domain potassium channel (TC 1.A.1.8) family.</text>
</comment>
<feature type="compositionally biased region" description="Polar residues" evidence="9">
    <location>
        <begin position="620"/>
        <end position="633"/>
    </location>
</feature>
<evidence type="ECO:0000256" key="4">
    <source>
        <dbReference type="ARBA" id="ARBA00022989"/>
    </source>
</evidence>
<reference evidence="13" key="1">
    <citation type="submission" date="2019-12" db="UniProtKB">
        <authorList>
            <consortium name="WormBaseParasite"/>
        </authorList>
    </citation>
    <scope>IDENTIFICATION</scope>
</reference>
<feature type="region of interest" description="Disordered" evidence="9">
    <location>
        <begin position="767"/>
        <end position="796"/>
    </location>
</feature>
<comment type="subcellular location">
    <subcellularLocation>
        <location evidence="1">Membrane</location>
        <topology evidence="1">Multi-pass membrane protein</topology>
    </subcellularLocation>
</comment>
<proteinExistence type="inferred from homology"/>
<evidence type="ECO:0000313" key="12">
    <source>
        <dbReference type="Proteomes" id="UP000046395"/>
    </source>
</evidence>
<keyword evidence="2 8" id="KW-0813">Transport</keyword>
<evidence type="ECO:0000256" key="7">
    <source>
        <dbReference type="ARBA" id="ARBA00023303"/>
    </source>
</evidence>
<protein>
    <submittedName>
        <fullName evidence="13">Potassium channel domain-containing protein</fullName>
    </submittedName>
</protein>
<dbReference type="PANTHER" id="PTHR11003">
    <property type="entry name" value="POTASSIUM CHANNEL, SUBFAMILY K"/>
    <property type="match status" value="1"/>
</dbReference>
<accession>A0A5S6QZX6</accession>
<evidence type="ECO:0000256" key="10">
    <source>
        <dbReference type="SAM" id="Phobius"/>
    </source>
</evidence>
<dbReference type="STRING" id="70415.A0A5S6QZX6"/>
<keyword evidence="12" id="KW-1185">Reference proteome</keyword>
<feature type="compositionally biased region" description="Polar residues" evidence="9">
    <location>
        <begin position="642"/>
        <end position="661"/>
    </location>
</feature>
<dbReference type="PRINTS" id="PR01333">
    <property type="entry name" value="2POREKCHANEL"/>
</dbReference>
<dbReference type="Gene3D" id="1.10.287.70">
    <property type="match status" value="1"/>
</dbReference>
<sequence>MFGRVWCKSTVHCRKRFGQLLLQKKFIQRRTSSNHIEFIPIASLSQSVPSKLALQETTLVAISEAKDQLATEQNDSVERSPAIKRSRYRRIRRKLGFRHVWSVLGIVLYTLFGGVIFLLAERPIDLQEQQQLYAIYLTSQNHLVKRLEQLSVSYSDHRNNTVLVNKIEAAVLWYEQKIGIKVPNESLWDLWNAMYYAGTVYTTIGYGNVACKTVSGRVLTVFYALLGIPLVLTRLPAFGHIMFLLIHWVANEVFKALTMIQLFVWARRRIRISSMRKKSPLMWQGSGSHLMQNIGELATVEVGKEKVAKPKRRFRDRQVPVSIAVLFTIGWIFLCAGVFTLWERWTYFEAVYFFFISLSTIGLGDVVPDYPSYMIMNYGLVIVGLSLVTVCISLVQAKVELLYYEMLKRIFKEYQKQLARGSGKMDAQKGMMHLWNSNRLAKFLMPLISKSKKEVILQKFTDAVEARGMTVPDLFKEVDPESGMPTMFVEEGQVQILEHESRKASQGFETVVPIEDEYEPVIATYGFEEDLEYFENAKELHNLAYCNVEVQTDDHNLSDVYVQTLMSEYVNTEQTQTDIWETKSMETSAISVHDFGIDVTLELINEEIQTDLSTKEESGQTDPLEQKSTQMQTEAPAEARESSVQTFREPSPGSCSSTQTEAPPALADKEAQAQQDAADEGMQTSLIKQSNEATITELLDMVEKEIQTFDKLKETCVDSSTTTDSLECVDRETEALEVPKVDAFTQFEEEPAVFALFPAKASTAEVGLQTEPERSTRKSFSGGFSTAFPIQPAPSTSAAEDAAKFVSRKHPRRYSSMQNLDRRRVRRGSELLSERERMGLIWHPTDGKHAEQQIPVKQLKAFWEDQSSSEEENVP</sequence>
<feature type="domain" description="Potassium channel" evidence="11">
    <location>
        <begin position="327"/>
        <end position="398"/>
    </location>
</feature>
<dbReference type="GO" id="GO:0030322">
    <property type="term" value="P:stabilization of membrane potential"/>
    <property type="evidence" value="ECO:0007669"/>
    <property type="project" value="TreeGrafter"/>
</dbReference>
<feature type="region of interest" description="Disordered" evidence="9">
    <location>
        <begin position="611"/>
        <end position="682"/>
    </location>
</feature>
<feature type="transmembrane region" description="Helical" evidence="10">
    <location>
        <begin position="95"/>
        <end position="120"/>
    </location>
</feature>
<feature type="transmembrane region" description="Helical" evidence="10">
    <location>
        <begin position="319"/>
        <end position="339"/>
    </location>
</feature>
<dbReference type="WBParaSite" id="TMUE_3000012936.1">
    <property type="protein sequence ID" value="TMUE_3000012936.1"/>
    <property type="gene ID" value="WBGene00286611"/>
</dbReference>
<evidence type="ECO:0000256" key="1">
    <source>
        <dbReference type="ARBA" id="ARBA00004141"/>
    </source>
</evidence>
<keyword evidence="3 8" id="KW-0812">Transmembrane</keyword>
<keyword evidence="4 10" id="KW-1133">Transmembrane helix</keyword>
<evidence type="ECO:0000313" key="13">
    <source>
        <dbReference type="WBParaSite" id="TMUE_3000012936.1"/>
    </source>
</evidence>
<feature type="transmembrane region" description="Helical" evidence="10">
    <location>
        <begin position="345"/>
        <end position="363"/>
    </location>
</feature>
<dbReference type="GO" id="GO:0015271">
    <property type="term" value="F:outward rectifier potassium channel activity"/>
    <property type="evidence" value="ECO:0007669"/>
    <property type="project" value="TreeGrafter"/>
</dbReference>
<keyword evidence="5 8" id="KW-0406">Ion transport</keyword>